<organism evidence="1">
    <name type="scientific">Arundo donax</name>
    <name type="common">Giant reed</name>
    <name type="synonym">Donax arundinaceus</name>
    <dbReference type="NCBI Taxonomy" id="35708"/>
    <lineage>
        <taxon>Eukaryota</taxon>
        <taxon>Viridiplantae</taxon>
        <taxon>Streptophyta</taxon>
        <taxon>Embryophyta</taxon>
        <taxon>Tracheophyta</taxon>
        <taxon>Spermatophyta</taxon>
        <taxon>Magnoliopsida</taxon>
        <taxon>Liliopsida</taxon>
        <taxon>Poales</taxon>
        <taxon>Poaceae</taxon>
        <taxon>PACMAD clade</taxon>
        <taxon>Arundinoideae</taxon>
        <taxon>Arundineae</taxon>
        <taxon>Arundo</taxon>
    </lineage>
</organism>
<protein>
    <submittedName>
        <fullName evidence="1">Uncharacterized protein</fullName>
    </submittedName>
</protein>
<dbReference type="EMBL" id="GBRH01247621">
    <property type="protein sequence ID" value="JAD50274.1"/>
    <property type="molecule type" value="Transcribed_RNA"/>
</dbReference>
<accession>A0A0A9AF33</accession>
<reference evidence="1" key="2">
    <citation type="journal article" date="2015" name="Data Brief">
        <title>Shoot transcriptome of the giant reed, Arundo donax.</title>
        <authorList>
            <person name="Barrero R.A."/>
            <person name="Guerrero F.D."/>
            <person name="Moolhuijzen P."/>
            <person name="Goolsby J.A."/>
            <person name="Tidwell J."/>
            <person name="Bellgard S.E."/>
            <person name="Bellgard M.I."/>
        </authorList>
    </citation>
    <scope>NUCLEOTIDE SEQUENCE</scope>
    <source>
        <tissue evidence="1">Shoot tissue taken approximately 20 cm above the soil surface</tissue>
    </source>
</reference>
<evidence type="ECO:0000313" key="1">
    <source>
        <dbReference type="EMBL" id="JAD50274.1"/>
    </source>
</evidence>
<sequence length="42" mass="5121">MPKVLCNIQWLIKKNMNNTPIRELSFHVKRNELSIYDGKYVW</sequence>
<dbReference type="AlphaFoldDB" id="A0A0A9AF33"/>
<proteinExistence type="predicted"/>
<reference evidence="1" key="1">
    <citation type="submission" date="2014-09" db="EMBL/GenBank/DDBJ databases">
        <authorList>
            <person name="Magalhaes I.L.F."/>
            <person name="Oliveira U."/>
            <person name="Santos F.R."/>
            <person name="Vidigal T.H.D.A."/>
            <person name="Brescovit A.D."/>
            <person name="Santos A.J."/>
        </authorList>
    </citation>
    <scope>NUCLEOTIDE SEQUENCE</scope>
    <source>
        <tissue evidence="1">Shoot tissue taken approximately 20 cm above the soil surface</tissue>
    </source>
</reference>
<name>A0A0A9AF33_ARUDO</name>